<keyword evidence="6" id="KW-1185">Reference proteome</keyword>
<dbReference type="Gene3D" id="3.20.20.60">
    <property type="entry name" value="Phosphoenolpyruvate-binding domains"/>
    <property type="match status" value="1"/>
</dbReference>
<dbReference type="GO" id="GO:0016829">
    <property type="term" value="F:lyase activity"/>
    <property type="evidence" value="ECO:0007669"/>
    <property type="project" value="UniProtKB-KW"/>
</dbReference>
<keyword evidence="3" id="KW-0460">Magnesium</keyword>
<keyword evidence="2" id="KW-0479">Metal-binding</keyword>
<feature type="domain" description="HpcH/HpaI aldolase/citrate lyase" evidence="4">
    <location>
        <begin position="13"/>
        <end position="232"/>
    </location>
</feature>
<accession>A0ABP5JVP9</accession>
<dbReference type="EMBL" id="BAAAQQ010000009">
    <property type="protein sequence ID" value="GAA2122636.1"/>
    <property type="molecule type" value="Genomic_DNA"/>
</dbReference>
<dbReference type="PIRSF" id="PIRSF015582">
    <property type="entry name" value="Cit_lyase_B"/>
    <property type="match status" value="1"/>
</dbReference>
<proteinExistence type="predicted"/>
<gene>
    <name evidence="5" type="ORF">GCM10009843_17910</name>
</gene>
<dbReference type="PANTHER" id="PTHR32308">
    <property type="entry name" value="LYASE BETA SUBUNIT, PUTATIVE (AFU_ORTHOLOGUE AFUA_4G13030)-RELATED"/>
    <property type="match status" value="1"/>
</dbReference>
<evidence type="ECO:0000313" key="5">
    <source>
        <dbReference type="EMBL" id="GAA2122636.1"/>
    </source>
</evidence>
<evidence type="ECO:0000256" key="1">
    <source>
        <dbReference type="ARBA" id="ARBA00001946"/>
    </source>
</evidence>
<name>A0ABP5JVP9_9ACTN</name>
<dbReference type="SUPFAM" id="SSF51621">
    <property type="entry name" value="Phosphoenolpyruvate/pyruvate domain"/>
    <property type="match status" value="1"/>
</dbReference>
<evidence type="ECO:0000256" key="2">
    <source>
        <dbReference type="ARBA" id="ARBA00022723"/>
    </source>
</evidence>
<dbReference type="InterPro" id="IPR040442">
    <property type="entry name" value="Pyrv_kinase-like_dom_sf"/>
</dbReference>
<dbReference type="InterPro" id="IPR015813">
    <property type="entry name" value="Pyrv/PenolPyrv_kinase-like_dom"/>
</dbReference>
<dbReference type="Pfam" id="PF03328">
    <property type="entry name" value="HpcH_HpaI"/>
    <property type="match status" value="1"/>
</dbReference>
<dbReference type="Proteomes" id="UP001500575">
    <property type="component" value="Unassembled WGS sequence"/>
</dbReference>
<comment type="caution">
    <text evidence="5">The sequence shown here is derived from an EMBL/GenBank/DDBJ whole genome shotgun (WGS) entry which is preliminary data.</text>
</comment>
<dbReference type="RefSeq" id="WP_344303352.1">
    <property type="nucleotide sequence ID" value="NZ_BAAAQQ010000009.1"/>
</dbReference>
<evidence type="ECO:0000256" key="3">
    <source>
        <dbReference type="ARBA" id="ARBA00022842"/>
    </source>
</evidence>
<evidence type="ECO:0000259" key="4">
    <source>
        <dbReference type="Pfam" id="PF03328"/>
    </source>
</evidence>
<dbReference type="InterPro" id="IPR005000">
    <property type="entry name" value="Aldolase/citrate-lyase_domain"/>
</dbReference>
<dbReference type="PANTHER" id="PTHR32308:SF1">
    <property type="entry name" value="HPCH_HPAI ALDOLASE_CITRATE LYASE DOMAIN-CONTAINING PROTEIN"/>
    <property type="match status" value="1"/>
</dbReference>
<keyword evidence="5" id="KW-0456">Lyase</keyword>
<reference evidence="6" key="1">
    <citation type="journal article" date="2019" name="Int. J. Syst. Evol. Microbiol.">
        <title>The Global Catalogue of Microorganisms (GCM) 10K type strain sequencing project: providing services to taxonomists for standard genome sequencing and annotation.</title>
        <authorList>
            <consortium name="The Broad Institute Genomics Platform"/>
            <consortium name="The Broad Institute Genome Sequencing Center for Infectious Disease"/>
            <person name="Wu L."/>
            <person name="Ma J."/>
        </authorList>
    </citation>
    <scope>NUCLEOTIDE SEQUENCE [LARGE SCALE GENOMIC DNA]</scope>
    <source>
        <strain evidence="6">JCM 16021</strain>
    </source>
</reference>
<dbReference type="InterPro" id="IPR011206">
    <property type="entry name" value="Citrate_lyase_beta/mcl1/mcl2"/>
</dbReference>
<evidence type="ECO:0000313" key="6">
    <source>
        <dbReference type="Proteomes" id="UP001500575"/>
    </source>
</evidence>
<sequence length="293" mass="30667">MPDPASAEQPLPRSFLYVPGHRQDLVAKARAGSADALIVDLEDSVPLTARAGARDLLRALAGTGAVDAPGRPEVWARIDPDHLDDDLDAAVGPGVRGLVVAKADADVLGRLAPGLSRLEGERGLPVGRTLVVGLVEGARALLELDRLCRHPRLTSLGLGEADLHADLRLTRSAVTATAVDALRLLVVLHCAAAGLAAPVAPTSTDFRDLAAFEESSRQLRDLGFRSRTAVHPHQVQVVNRVFTPDVATVEAARDVVSRLEAAAGAATTDSSGRLIDAAVARAAHEILARARTS</sequence>
<organism evidence="5 6">
    <name type="scientific">Nocardioides bigeumensis</name>
    <dbReference type="NCBI Taxonomy" id="433657"/>
    <lineage>
        <taxon>Bacteria</taxon>
        <taxon>Bacillati</taxon>
        <taxon>Actinomycetota</taxon>
        <taxon>Actinomycetes</taxon>
        <taxon>Propionibacteriales</taxon>
        <taxon>Nocardioidaceae</taxon>
        <taxon>Nocardioides</taxon>
    </lineage>
</organism>
<comment type="cofactor">
    <cofactor evidence="1">
        <name>Mg(2+)</name>
        <dbReference type="ChEBI" id="CHEBI:18420"/>
    </cofactor>
</comment>
<protein>
    <submittedName>
        <fullName evidence="5">CoA ester lyase</fullName>
    </submittedName>
</protein>